<evidence type="ECO:0000313" key="3">
    <source>
        <dbReference type="EMBL" id="GAA2130732.1"/>
    </source>
</evidence>
<dbReference type="EMBL" id="BAAAMR010000015">
    <property type="protein sequence ID" value="GAA2130732.1"/>
    <property type="molecule type" value="Genomic_DNA"/>
</dbReference>
<dbReference type="Proteomes" id="UP001501020">
    <property type="component" value="Unassembled WGS sequence"/>
</dbReference>
<dbReference type="InterPro" id="IPR042070">
    <property type="entry name" value="PucR_C-HTH_sf"/>
</dbReference>
<dbReference type="InterPro" id="IPR051448">
    <property type="entry name" value="CdaR-like_regulators"/>
</dbReference>
<keyword evidence="4" id="KW-1185">Reference proteome</keyword>
<gene>
    <name evidence="3" type="ORF">GCM10009727_22830</name>
</gene>
<reference evidence="3 4" key="1">
    <citation type="journal article" date="2019" name="Int. J. Syst. Evol. Microbiol.">
        <title>The Global Catalogue of Microorganisms (GCM) 10K type strain sequencing project: providing services to taxonomists for standard genome sequencing and annotation.</title>
        <authorList>
            <consortium name="The Broad Institute Genomics Platform"/>
            <consortium name="The Broad Institute Genome Sequencing Center for Infectious Disease"/>
            <person name="Wu L."/>
            <person name="Ma J."/>
        </authorList>
    </citation>
    <scope>NUCLEOTIDE SEQUENCE [LARGE SCALE GENOMIC DNA]</scope>
    <source>
        <strain evidence="3 4">JCM 13850</strain>
    </source>
</reference>
<feature type="domain" description="PucR C-terminal helix-turn-helix" evidence="1">
    <location>
        <begin position="335"/>
        <end position="393"/>
    </location>
</feature>
<organism evidence="3 4">
    <name type="scientific">Actinomadura napierensis</name>
    <dbReference type="NCBI Taxonomy" id="267854"/>
    <lineage>
        <taxon>Bacteria</taxon>
        <taxon>Bacillati</taxon>
        <taxon>Actinomycetota</taxon>
        <taxon>Actinomycetes</taxon>
        <taxon>Streptosporangiales</taxon>
        <taxon>Thermomonosporaceae</taxon>
        <taxon>Actinomadura</taxon>
    </lineage>
</organism>
<dbReference type="InterPro" id="IPR058663">
    <property type="entry name" value="PucR-like_N"/>
</dbReference>
<evidence type="ECO:0000259" key="2">
    <source>
        <dbReference type="Pfam" id="PF25906"/>
    </source>
</evidence>
<dbReference type="Gene3D" id="1.10.10.2840">
    <property type="entry name" value="PucR C-terminal helix-turn-helix domain"/>
    <property type="match status" value="1"/>
</dbReference>
<protein>
    <submittedName>
        <fullName evidence="3">Helix-turn-helix domain-containing protein</fullName>
    </submittedName>
</protein>
<dbReference type="Pfam" id="PF25906">
    <property type="entry name" value="PucR-like_N"/>
    <property type="match status" value="1"/>
</dbReference>
<sequence>MAQTAHSGAAASFAELPDELTDLLRRQVEALTHEIVAEIQRCLPEFEPLVEADRASAHTAVSRWLHQFIDGIADPARATEHNASLYRALGRSEYIAGRSLDSLQSAFRVGARVSWRFYSRLGKHAHLSPDTMYLLAETVFAFVEEAGAHAVNGYAALSAELAGDVQRKRQRLLELLVAGPSLASSSRIAELAEQARWPLPPTLACVALGEPWTPGHAVPPALGEEVLMDLDRPDPFLIVGDPDVPGRSGQLLRALNDGQVSIGPTVALTQASLSLRLARHGLDLARRGTIPDYPVLCGQHLTTLVLLQDESLTQLLVERCMAPFSHLTPPSRERLTQTLYAWLRSQGRIVDASRLLHLHPQTVRYRMRQLEELFGHQLHDADWRFEMETGLRIHFLPAEPTPSHQPPPRQP</sequence>
<name>A0ABN2YQA8_9ACTN</name>
<dbReference type="PANTHER" id="PTHR33744:SF1">
    <property type="entry name" value="DNA-BINDING TRANSCRIPTIONAL ACTIVATOR ADER"/>
    <property type="match status" value="1"/>
</dbReference>
<dbReference type="Pfam" id="PF13556">
    <property type="entry name" value="HTH_30"/>
    <property type="match status" value="1"/>
</dbReference>
<accession>A0ABN2YQA8</accession>
<proteinExistence type="predicted"/>
<evidence type="ECO:0000313" key="4">
    <source>
        <dbReference type="Proteomes" id="UP001501020"/>
    </source>
</evidence>
<dbReference type="PANTHER" id="PTHR33744">
    <property type="entry name" value="CARBOHYDRATE DIACID REGULATOR"/>
    <property type="match status" value="1"/>
</dbReference>
<feature type="domain" description="PucR-like N-terminal" evidence="2">
    <location>
        <begin position="13"/>
        <end position="177"/>
    </location>
</feature>
<evidence type="ECO:0000259" key="1">
    <source>
        <dbReference type="Pfam" id="PF13556"/>
    </source>
</evidence>
<dbReference type="RefSeq" id="WP_344264647.1">
    <property type="nucleotide sequence ID" value="NZ_BAAAMR010000015.1"/>
</dbReference>
<dbReference type="InterPro" id="IPR025736">
    <property type="entry name" value="PucR_C-HTH_dom"/>
</dbReference>
<comment type="caution">
    <text evidence="3">The sequence shown here is derived from an EMBL/GenBank/DDBJ whole genome shotgun (WGS) entry which is preliminary data.</text>
</comment>